<name>A0A2X2X0N5_CHRJE</name>
<evidence type="ECO:0000313" key="1">
    <source>
        <dbReference type="EMBL" id="SDI14121.1"/>
    </source>
</evidence>
<protein>
    <recommendedName>
        <fullName evidence="5">Peptidase U49</fullName>
    </recommendedName>
</protein>
<dbReference type="RefSeq" id="WP_139166054.1">
    <property type="nucleotide sequence ID" value="NZ_FNEG01000001.1"/>
</dbReference>
<reference evidence="2 4" key="2">
    <citation type="submission" date="2018-06" db="EMBL/GenBank/DDBJ databases">
        <authorList>
            <consortium name="Pathogen Informatics"/>
            <person name="Doyle S."/>
        </authorList>
    </citation>
    <scope>NUCLEOTIDE SEQUENCE [LARGE SCALE GENOMIC DNA]</scope>
    <source>
        <strain evidence="2 4">NCTC13492</strain>
    </source>
</reference>
<dbReference type="EMBL" id="FNEG01000001">
    <property type="protein sequence ID" value="SDI14121.1"/>
    <property type="molecule type" value="Genomic_DNA"/>
</dbReference>
<dbReference type="AlphaFoldDB" id="A0A2X2X0N5"/>
<evidence type="ECO:0008006" key="5">
    <source>
        <dbReference type="Google" id="ProtNLM"/>
    </source>
</evidence>
<dbReference type="OrthoDB" id="7061679at2"/>
<keyword evidence="3" id="KW-1185">Reference proteome</keyword>
<dbReference type="Proteomes" id="UP000251670">
    <property type="component" value="Unassembled WGS sequence"/>
</dbReference>
<proteinExistence type="predicted"/>
<dbReference type="EMBL" id="UAWB01000013">
    <property type="protein sequence ID" value="SQB46468.1"/>
    <property type="molecule type" value="Genomic_DNA"/>
</dbReference>
<dbReference type="Proteomes" id="UP000199426">
    <property type="component" value="Unassembled WGS sequence"/>
</dbReference>
<accession>A0A2X2X0N5</accession>
<evidence type="ECO:0000313" key="3">
    <source>
        <dbReference type="Proteomes" id="UP000199426"/>
    </source>
</evidence>
<sequence length="338" mass="39712">MSYSKEIDNIIKSSIISNPANFTKSEIFNFSDLPNEELYEQFYNFCRTNMDIHAEKLNINPNYFVFTNDIRSNAQAVRIKGEYFMLINMGLVQSSIDNLLQNEELDKFFNKRFPDLISKYDNSIAGLGFQVATQFAYYHELAHLIQFSKQGELYKSLQEMYSTSPSFNIEQHKLEINADTYAAFAITNHIQDYLEKTFTDDLSEEKVKDTFVLISVCLLNHIARFATINLDLYFDKSSHPHPFLRLFNVILNIAHYLNSTHYFQENNIKIFAASTLKEIFDLYQDLEKEKIFTTNFGKALDKAEKFQDKIVEYLGELINFDIEKNYYDALEKWNEVFE</sequence>
<dbReference type="STRING" id="445960.SAMN05421542_0198"/>
<reference evidence="1 3" key="1">
    <citation type="submission" date="2016-10" db="EMBL/GenBank/DDBJ databases">
        <authorList>
            <person name="Varghese N."/>
            <person name="Submissions S."/>
        </authorList>
    </citation>
    <scope>NUCLEOTIDE SEQUENCE [LARGE SCALE GENOMIC DNA]</scope>
    <source>
        <strain evidence="1 3">DSM 19299</strain>
    </source>
</reference>
<evidence type="ECO:0000313" key="2">
    <source>
        <dbReference type="EMBL" id="SQB46468.1"/>
    </source>
</evidence>
<evidence type="ECO:0000313" key="4">
    <source>
        <dbReference type="Proteomes" id="UP000251670"/>
    </source>
</evidence>
<gene>
    <name evidence="2" type="ORF">NCTC13492_03542</name>
    <name evidence="1" type="ORF">SAMN05421542_0198</name>
</gene>
<organism evidence="2 4">
    <name type="scientific">Chryseobacterium jejuense</name>
    <dbReference type="NCBI Taxonomy" id="445960"/>
    <lineage>
        <taxon>Bacteria</taxon>
        <taxon>Pseudomonadati</taxon>
        <taxon>Bacteroidota</taxon>
        <taxon>Flavobacteriia</taxon>
        <taxon>Flavobacteriales</taxon>
        <taxon>Weeksellaceae</taxon>
        <taxon>Chryseobacterium group</taxon>
        <taxon>Chryseobacterium</taxon>
    </lineage>
</organism>